<feature type="region of interest" description="Disordered" evidence="1">
    <location>
        <begin position="1"/>
        <end position="36"/>
    </location>
</feature>
<accession>A0ABR1IAP3</accession>
<keyword evidence="3" id="KW-1185">Reference proteome</keyword>
<feature type="region of interest" description="Disordered" evidence="1">
    <location>
        <begin position="141"/>
        <end position="160"/>
    </location>
</feature>
<dbReference type="Proteomes" id="UP001498421">
    <property type="component" value="Unassembled WGS sequence"/>
</dbReference>
<sequence>MLLISAETPADELRSDHGVDESKTEAGEPPWPKSTPSRAFLRTDLAEELSKLSITDKLLKGISVGFERQRAYAKVMSSILENNPRLRSQGLEHDMLTVAGMQKVADLAQHVNPRLDPNITAYDIANSYGRGPCEMMRHPLEEDHPEPGRHTFLGNRRRDSHREGRMSYVVASSKRLQTHIDAFNEYPYTPLADDFRSETMAMPVEGQQSIPGEHQSKHCPQFGLFACLEKASRQNGYRMLQLDSLVFKGMPQPRLGETDDTTSFSIFQMSRKERLAFLESMRVLKKIDAALGNIVMCETNMLDASGSIRTWVWFKITKPLMSSHGRLPPELTPTPEAWLVFAIPTMQVVKLKET</sequence>
<evidence type="ECO:0000256" key="1">
    <source>
        <dbReference type="SAM" id="MobiDB-lite"/>
    </source>
</evidence>
<organism evidence="2 3">
    <name type="scientific">Neonectria magnoliae</name>
    <dbReference type="NCBI Taxonomy" id="2732573"/>
    <lineage>
        <taxon>Eukaryota</taxon>
        <taxon>Fungi</taxon>
        <taxon>Dikarya</taxon>
        <taxon>Ascomycota</taxon>
        <taxon>Pezizomycotina</taxon>
        <taxon>Sordariomycetes</taxon>
        <taxon>Hypocreomycetidae</taxon>
        <taxon>Hypocreales</taxon>
        <taxon>Nectriaceae</taxon>
        <taxon>Neonectria</taxon>
    </lineage>
</organism>
<feature type="compositionally biased region" description="Basic and acidic residues" evidence="1">
    <location>
        <begin position="11"/>
        <end position="26"/>
    </location>
</feature>
<dbReference type="EMBL" id="JAZAVK010000018">
    <property type="protein sequence ID" value="KAK7430632.1"/>
    <property type="molecule type" value="Genomic_DNA"/>
</dbReference>
<name>A0ABR1IAP3_9HYPO</name>
<reference evidence="2 3" key="1">
    <citation type="journal article" date="2025" name="Microbiol. Resour. Announc.">
        <title>Draft genome sequences for Neonectria magnoliae and Neonectria punicea, canker pathogens of Liriodendron tulipifera and Acer saccharum in West Virginia.</title>
        <authorList>
            <person name="Petronek H.M."/>
            <person name="Kasson M.T."/>
            <person name="Metheny A.M."/>
            <person name="Stauder C.M."/>
            <person name="Lovett B."/>
            <person name="Lynch S.C."/>
            <person name="Garnas J.R."/>
            <person name="Kasson L.R."/>
            <person name="Stajich J.E."/>
        </authorList>
    </citation>
    <scope>NUCLEOTIDE SEQUENCE [LARGE SCALE GENOMIC DNA]</scope>
    <source>
        <strain evidence="2 3">NRRL 64651</strain>
    </source>
</reference>
<evidence type="ECO:0000313" key="3">
    <source>
        <dbReference type="Proteomes" id="UP001498421"/>
    </source>
</evidence>
<protein>
    <submittedName>
        <fullName evidence="2">Uncharacterized protein</fullName>
    </submittedName>
</protein>
<evidence type="ECO:0000313" key="2">
    <source>
        <dbReference type="EMBL" id="KAK7430632.1"/>
    </source>
</evidence>
<comment type="caution">
    <text evidence="2">The sequence shown here is derived from an EMBL/GenBank/DDBJ whole genome shotgun (WGS) entry which is preliminary data.</text>
</comment>
<proteinExistence type="predicted"/>
<gene>
    <name evidence="2" type="ORF">QQZ08_002924</name>
</gene>